<protein>
    <recommendedName>
        <fullName evidence="3">DUF3558 domain-containing protein</fullName>
    </recommendedName>
</protein>
<accession>A0ABP9L3T5</accession>
<proteinExistence type="predicted"/>
<keyword evidence="2" id="KW-1185">Reference proteome</keyword>
<evidence type="ECO:0000313" key="2">
    <source>
        <dbReference type="Proteomes" id="UP001500603"/>
    </source>
</evidence>
<gene>
    <name evidence="1" type="ORF">GCM10023318_59480</name>
</gene>
<reference evidence="2" key="1">
    <citation type="journal article" date="2019" name="Int. J. Syst. Evol. Microbiol.">
        <title>The Global Catalogue of Microorganisms (GCM) 10K type strain sequencing project: providing services to taxonomists for standard genome sequencing and annotation.</title>
        <authorList>
            <consortium name="The Broad Institute Genomics Platform"/>
            <consortium name="The Broad Institute Genome Sequencing Center for Infectious Disease"/>
            <person name="Wu L."/>
            <person name="Ma J."/>
        </authorList>
    </citation>
    <scope>NUCLEOTIDE SEQUENCE [LARGE SCALE GENOMIC DNA]</scope>
    <source>
        <strain evidence="2">JCM 18298</strain>
    </source>
</reference>
<evidence type="ECO:0000313" key="1">
    <source>
        <dbReference type="EMBL" id="GAA5068785.1"/>
    </source>
</evidence>
<name>A0ABP9L3T5_9NOCA</name>
<sequence>MRRIPTAGELTDQVRWPKRGNGVRSRPTALLLLTFGVAVTGCSTVTSASAQPNWRDIDPCALVENQQLDRIADNPSLLKTQRTDDETHTGCAYTDPYGMVRFEIGLGAGAPTPPSPPPAVAPPRALRINDKPATATFERSGNCDVWVQLTDVVVAVTVKPTPGKSTVALGDTSPASCDAQAPLVGSVLEHTGLS</sequence>
<comment type="caution">
    <text evidence="1">The sequence shown here is derived from an EMBL/GenBank/DDBJ whole genome shotgun (WGS) entry which is preliminary data.</text>
</comment>
<dbReference type="Proteomes" id="UP001500603">
    <property type="component" value="Unassembled WGS sequence"/>
</dbReference>
<dbReference type="EMBL" id="BAABJM010000009">
    <property type="protein sequence ID" value="GAA5068785.1"/>
    <property type="molecule type" value="Genomic_DNA"/>
</dbReference>
<evidence type="ECO:0008006" key="3">
    <source>
        <dbReference type="Google" id="ProtNLM"/>
    </source>
</evidence>
<organism evidence="1 2">
    <name type="scientific">Nocardia callitridis</name>
    <dbReference type="NCBI Taxonomy" id="648753"/>
    <lineage>
        <taxon>Bacteria</taxon>
        <taxon>Bacillati</taxon>
        <taxon>Actinomycetota</taxon>
        <taxon>Actinomycetes</taxon>
        <taxon>Mycobacteriales</taxon>
        <taxon>Nocardiaceae</taxon>
        <taxon>Nocardia</taxon>
    </lineage>
</organism>